<keyword evidence="4 7" id="KW-0812">Transmembrane</keyword>
<dbReference type="Pfam" id="PF04973">
    <property type="entry name" value="NMN_transporter"/>
    <property type="match status" value="1"/>
</dbReference>
<keyword evidence="3" id="KW-1003">Cell membrane</keyword>
<keyword evidence="9" id="KW-1185">Reference proteome</keyword>
<keyword evidence="2" id="KW-0813">Transport</keyword>
<dbReference type="GO" id="GO:0005886">
    <property type="term" value="C:plasma membrane"/>
    <property type="evidence" value="ECO:0007669"/>
    <property type="project" value="UniProtKB-SubCell"/>
</dbReference>
<feature type="transmembrane region" description="Helical" evidence="7">
    <location>
        <begin position="7"/>
        <end position="28"/>
    </location>
</feature>
<keyword evidence="6 7" id="KW-0472">Membrane</keyword>
<evidence type="ECO:0000313" key="9">
    <source>
        <dbReference type="Proteomes" id="UP000223102"/>
    </source>
</evidence>
<gene>
    <name evidence="8" type="ORF">PBC2_052</name>
</gene>
<name>A0A218KBU3_9CAUD</name>
<feature type="transmembrane region" description="Helical" evidence="7">
    <location>
        <begin position="173"/>
        <end position="192"/>
    </location>
</feature>
<proteinExistence type="predicted"/>
<comment type="subcellular location">
    <subcellularLocation>
        <location evidence="1">Cell membrane</location>
        <topology evidence="1">Multi-pass membrane protein</topology>
    </subcellularLocation>
</comment>
<evidence type="ECO:0000313" key="8">
    <source>
        <dbReference type="EMBL" id="AKQ08367.1"/>
    </source>
</evidence>
<sequence length="228" mass="25984">MKTLLKGWTAFELTWLTSFTALIIYMYFTFDDTLISLASSLTGMICVVLVAKGKIGNYFFGAINTALYAYIAYNAQLYGEFMLNAFLYFPMQFIGFYVWSKNKSVTENDTVVKAKKLTKKGWMYVALTVVAVGVLYGIFLHMIGSKQAGVDGFAVTLSITAQFLMLKRYAEQWLLWIAVNTLTIILWFNAFMHDGGNITVLIMWISYLINSTYGWYKWSKNAKQNEVA</sequence>
<feature type="transmembrane region" description="Helical" evidence="7">
    <location>
        <begin position="34"/>
        <end position="51"/>
    </location>
</feature>
<evidence type="ECO:0000256" key="6">
    <source>
        <dbReference type="ARBA" id="ARBA00023136"/>
    </source>
</evidence>
<dbReference type="GO" id="GO:0034257">
    <property type="term" value="F:nicotinamide riboside transmembrane transporter activity"/>
    <property type="evidence" value="ECO:0007669"/>
    <property type="project" value="InterPro"/>
</dbReference>
<keyword evidence="5 7" id="KW-1133">Transmembrane helix</keyword>
<feature type="transmembrane region" description="Helical" evidence="7">
    <location>
        <begin position="81"/>
        <end position="100"/>
    </location>
</feature>
<accession>A0A218KBU3</accession>
<dbReference type="EMBL" id="KT070867">
    <property type="protein sequence ID" value="AKQ08367.1"/>
    <property type="molecule type" value="Genomic_DNA"/>
</dbReference>
<protein>
    <submittedName>
        <fullName evidence="8">Nicotinamide mononucleotide transporter</fullName>
    </submittedName>
</protein>
<dbReference type="NCBIfam" id="TIGR01528">
    <property type="entry name" value="NMN_trans_PnuC"/>
    <property type="match status" value="1"/>
</dbReference>
<evidence type="ECO:0000256" key="4">
    <source>
        <dbReference type="ARBA" id="ARBA00022692"/>
    </source>
</evidence>
<evidence type="ECO:0000256" key="1">
    <source>
        <dbReference type="ARBA" id="ARBA00004651"/>
    </source>
</evidence>
<evidence type="ECO:0000256" key="2">
    <source>
        <dbReference type="ARBA" id="ARBA00022448"/>
    </source>
</evidence>
<dbReference type="Proteomes" id="UP000223102">
    <property type="component" value="Segment"/>
</dbReference>
<dbReference type="PANTHER" id="PTHR36122">
    <property type="entry name" value="NICOTINAMIDE RIBOSIDE TRANSPORTER PNUC"/>
    <property type="match status" value="1"/>
</dbReference>
<organism evidence="8 9">
    <name type="scientific">Bacillus phage PBC2</name>
    <dbReference type="NCBI Taxonomy" id="1675029"/>
    <lineage>
        <taxon>Viruses</taxon>
        <taxon>Duplodnaviria</taxon>
        <taxon>Heunggongvirae</taxon>
        <taxon>Uroviricota</taxon>
        <taxon>Caudoviricetes</taxon>
        <taxon>Andregratiavirinae</taxon>
        <taxon>Haetaevirus</taxon>
        <taxon>Haetaevirus PBC2</taxon>
    </lineage>
</organism>
<evidence type="ECO:0000256" key="7">
    <source>
        <dbReference type="SAM" id="Phobius"/>
    </source>
</evidence>
<feature type="transmembrane region" description="Helical" evidence="7">
    <location>
        <begin position="198"/>
        <end position="216"/>
    </location>
</feature>
<dbReference type="InterPro" id="IPR006419">
    <property type="entry name" value="NMN_transpt_PnuC"/>
</dbReference>
<reference evidence="8 9" key="1">
    <citation type="submission" date="2015-06" db="EMBL/GenBank/DDBJ databases">
        <title>Complete genome sequence of Bacillus cereus phage PBC2.</title>
        <authorList>
            <person name="Kong M."/>
            <person name="Ryu S."/>
        </authorList>
    </citation>
    <scope>NUCLEOTIDE SEQUENCE [LARGE SCALE GENOMIC DNA]</scope>
</reference>
<feature type="transmembrane region" description="Helical" evidence="7">
    <location>
        <begin position="58"/>
        <end position="75"/>
    </location>
</feature>
<feature type="transmembrane region" description="Helical" evidence="7">
    <location>
        <begin position="148"/>
        <end position="166"/>
    </location>
</feature>
<evidence type="ECO:0000256" key="3">
    <source>
        <dbReference type="ARBA" id="ARBA00022475"/>
    </source>
</evidence>
<evidence type="ECO:0000256" key="5">
    <source>
        <dbReference type="ARBA" id="ARBA00022989"/>
    </source>
</evidence>
<dbReference type="PANTHER" id="PTHR36122:SF2">
    <property type="entry name" value="NICOTINAMIDE RIBOSIDE TRANSPORTER PNUC"/>
    <property type="match status" value="1"/>
</dbReference>
<feature type="transmembrane region" description="Helical" evidence="7">
    <location>
        <begin position="121"/>
        <end position="142"/>
    </location>
</feature>